<dbReference type="RefSeq" id="WP_013675740.1">
    <property type="nucleotide sequence ID" value="NZ_BAABKS010000050.1"/>
</dbReference>
<organism evidence="2 3">
    <name type="scientific">Pseudonocardia benzenivorans</name>
    <dbReference type="NCBI Taxonomy" id="228005"/>
    <lineage>
        <taxon>Bacteria</taxon>
        <taxon>Bacillati</taxon>
        <taxon>Actinomycetota</taxon>
        <taxon>Actinomycetes</taxon>
        <taxon>Pseudonocardiales</taxon>
        <taxon>Pseudonocardiaceae</taxon>
        <taxon>Pseudonocardia</taxon>
    </lineage>
</organism>
<protein>
    <submittedName>
        <fullName evidence="2">STAS domain-containing protein</fullName>
    </submittedName>
</protein>
<dbReference type="EMBL" id="JBHTMB010000192">
    <property type="protein sequence ID" value="MFD1235969.1"/>
    <property type="molecule type" value="Genomic_DNA"/>
</dbReference>
<dbReference type="PROSITE" id="PS50801">
    <property type="entry name" value="STAS"/>
    <property type="match status" value="1"/>
</dbReference>
<keyword evidence="3" id="KW-1185">Reference proteome</keyword>
<dbReference type="Pfam" id="PF01740">
    <property type="entry name" value="STAS"/>
    <property type="match status" value="1"/>
</dbReference>
<dbReference type="InterPro" id="IPR002645">
    <property type="entry name" value="STAS_dom"/>
</dbReference>
<dbReference type="PANTHER" id="PTHR33495:SF2">
    <property type="entry name" value="ANTI-SIGMA FACTOR ANTAGONIST TM_1081-RELATED"/>
    <property type="match status" value="1"/>
</dbReference>
<reference evidence="3" key="1">
    <citation type="journal article" date="2019" name="Int. J. Syst. Evol. Microbiol.">
        <title>The Global Catalogue of Microorganisms (GCM) 10K type strain sequencing project: providing services to taxonomists for standard genome sequencing and annotation.</title>
        <authorList>
            <consortium name="The Broad Institute Genomics Platform"/>
            <consortium name="The Broad Institute Genome Sequencing Center for Infectious Disease"/>
            <person name="Wu L."/>
            <person name="Ma J."/>
        </authorList>
    </citation>
    <scope>NUCLEOTIDE SEQUENCE [LARGE SCALE GENOMIC DNA]</scope>
    <source>
        <strain evidence="3">CCUG 49018</strain>
    </source>
</reference>
<dbReference type="Gene3D" id="3.30.750.24">
    <property type="entry name" value="STAS domain"/>
    <property type="match status" value="1"/>
</dbReference>
<comment type="caution">
    <text evidence="2">The sequence shown here is derived from an EMBL/GenBank/DDBJ whole genome shotgun (WGS) entry which is preliminary data.</text>
</comment>
<dbReference type="CDD" id="cd07043">
    <property type="entry name" value="STAS_anti-anti-sigma_factors"/>
    <property type="match status" value="1"/>
</dbReference>
<dbReference type="Proteomes" id="UP001597182">
    <property type="component" value="Unassembled WGS sequence"/>
</dbReference>
<accession>A0ABW3VP88</accession>
<feature type="domain" description="STAS" evidence="1">
    <location>
        <begin position="21"/>
        <end position="123"/>
    </location>
</feature>
<dbReference type="InterPro" id="IPR036513">
    <property type="entry name" value="STAS_dom_sf"/>
</dbReference>
<dbReference type="SUPFAM" id="SSF52091">
    <property type="entry name" value="SpoIIaa-like"/>
    <property type="match status" value="1"/>
</dbReference>
<gene>
    <name evidence="2" type="ORF">ACFQ34_21965</name>
</gene>
<dbReference type="PANTHER" id="PTHR33495">
    <property type="entry name" value="ANTI-SIGMA FACTOR ANTAGONIST TM_1081-RELATED-RELATED"/>
    <property type="match status" value="1"/>
</dbReference>
<evidence type="ECO:0000313" key="2">
    <source>
        <dbReference type="EMBL" id="MFD1235969.1"/>
    </source>
</evidence>
<sequence length="136" mass="14135">MSPLTSPAPGGFEVRTHVPVPTVAVLRPEGELDLVTAPELVARVELHVGQGRHVVIDLQDVTLLTSSALQSLLAVHTTARTAGRRLRLTGCGHAPVARVLVGTGLDAVLPLTALSSEEVVAALAHPRGATRRPASD</sequence>
<evidence type="ECO:0000313" key="3">
    <source>
        <dbReference type="Proteomes" id="UP001597182"/>
    </source>
</evidence>
<name>A0ABW3VP88_9PSEU</name>
<proteinExistence type="predicted"/>
<evidence type="ECO:0000259" key="1">
    <source>
        <dbReference type="PROSITE" id="PS50801"/>
    </source>
</evidence>